<dbReference type="InterPro" id="IPR000755">
    <property type="entry name" value="A_A_dipeptidase"/>
</dbReference>
<comment type="function">
    <text evidence="9 10">Catalyzes hydrolysis of the D-alanyl-D-alanine dipeptide.</text>
</comment>
<dbReference type="CDD" id="cd14817">
    <property type="entry name" value="D-Ala-D-Ala_dipeptidase_VanX"/>
    <property type="match status" value="1"/>
</dbReference>
<dbReference type="InterPro" id="IPR009045">
    <property type="entry name" value="Zn_M74/Hedgehog-like"/>
</dbReference>
<proteinExistence type="inferred from homology"/>
<keyword evidence="2 9" id="KW-0645">Protease</keyword>
<dbReference type="HAMAP" id="MF_01924">
    <property type="entry name" value="A_A_dipeptidase"/>
    <property type="match status" value="1"/>
</dbReference>
<keyword evidence="12" id="KW-1185">Reference proteome</keyword>
<dbReference type="GO" id="GO:0008237">
    <property type="term" value="F:metallopeptidase activity"/>
    <property type="evidence" value="ECO:0007669"/>
    <property type="project" value="UniProtKB-KW"/>
</dbReference>
<dbReference type="AlphaFoldDB" id="A0A3A9YTD1"/>
<name>A0A3A9YTD1_9ACTN</name>
<dbReference type="GO" id="GO:0160237">
    <property type="term" value="F:D-Ala-D-Ala dipeptidase activity"/>
    <property type="evidence" value="ECO:0007669"/>
    <property type="project" value="UniProtKB-EC"/>
</dbReference>
<evidence type="ECO:0000256" key="5">
    <source>
        <dbReference type="ARBA" id="ARBA00022833"/>
    </source>
</evidence>
<keyword evidence="6 9" id="KW-0224">Dipeptidase</keyword>
<evidence type="ECO:0000313" key="12">
    <source>
        <dbReference type="Proteomes" id="UP000272474"/>
    </source>
</evidence>
<evidence type="ECO:0000256" key="3">
    <source>
        <dbReference type="ARBA" id="ARBA00022723"/>
    </source>
</evidence>
<keyword evidence="4 9" id="KW-0378">Hydrolase</keyword>
<dbReference type="SUPFAM" id="SSF55166">
    <property type="entry name" value="Hedgehog/DD-peptidase"/>
    <property type="match status" value="1"/>
</dbReference>
<protein>
    <recommendedName>
        <fullName evidence="9 10">D-alanyl-D-alanine dipeptidase</fullName>
        <shortName evidence="9 10">D-Ala-D-Ala dipeptidase</shortName>
        <ecNumber evidence="9 10">3.4.13.22</ecNumber>
    </recommendedName>
</protein>
<dbReference type="GO" id="GO:0006508">
    <property type="term" value="P:proteolysis"/>
    <property type="evidence" value="ECO:0007669"/>
    <property type="project" value="UniProtKB-KW"/>
</dbReference>
<organism evidence="11 12">
    <name type="scientific">Streptomyces hoynatensis</name>
    <dbReference type="NCBI Taxonomy" id="1141874"/>
    <lineage>
        <taxon>Bacteria</taxon>
        <taxon>Bacillati</taxon>
        <taxon>Actinomycetota</taxon>
        <taxon>Actinomycetes</taxon>
        <taxon>Kitasatosporales</taxon>
        <taxon>Streptomycetaceae</taxon>
        <taxon>Streptomyces</taxon>
    </lineage>
</organism>
<dbReference type="Gene3D" id="3.30.1380.10">
    <property type="match status" value="1"/>
</dbReference>
<evidence type="ECO:0000256" key="6">
    <source>
        <dbReference type="ARBA" id="ARBA00022997"/>
    </source>
</evidence>
<comment type="catalytic activity">
    <reaction evidence="1 9 10">
        <text>D-alanyl-D-alanine + H2O = 2 D-alanine</text>
        <dbReference type="Rhea" id="RHEA:20661"/>
        <dbReference type="ChEBI" id="CHEBI:15377"/>
        <dbReference type="ChEBI" id="CHEBI:57416"/>
        <dbReference type="ChEBI" id="CHEBI:57822"/>
        <dbReference type="EC" id="3.4.13.22"/>
    </reaction>
</comment>
<evidence type="ECO:0000256" key="1">
    <source>
        <dbReference type="ARBA" id="ARBA00001362"/>
    </source>
</evidence>
<feature type="site" description="Transition state stabilizer" evidence="9">
    <location>
        <position position="71"/>
    </location>
</feature>
<gene>
    <name evidence="11" type="primary">vanX</name>
    <name evidence="11" type="ORF">D7294_22275</name>
</gene>
<accession>A0A3A9YTD1</accession>
<evidence type="ECO:0000256" key="10">
    <source>
        <dbReference type="PIRNR" id="PIRNR026671"/>
    </source>
</evidence>
<dbReference type="PANTHER" id="PTHR43126:SF1">
    <property type="entry name" value="D-ALANYL-D-ALANINE DIPEPTIDASE"/>
    <property type="match status" value="1"/>
</dbReference>
<keyword evidence="8 10" id="KW-0961">Cell wall biogenesis/degradation</keyword>
<dbReference type="GO" id="GO:0071555">
    <property type="term" value="P:cell wall organization"/>
    <property type="evidence" value="ECO:0007669"/>
    <property type="project" value="UniProtKB-KW"/>
</dbReference>
<dbReference type="PIRSF" id="PIRSF026671">
    <property type="entry name" value="AA_dipeptidase"/>
    <property type="match status" value="1"/>
</dbReference>
<comment type="cofactor">
    <cofactor evidence="9">
        <name>Zn(2+)</name>
        <dbReference type="ChEBI" id="CHEBI:29105"/>
    </cofactor>
    <text evidence="9">Binds 1 zinc ion per subunit.</text>
</comment>
<sequence>MHEDFAFVDELVPGLRWDAKYATWDNFTGKPVDGYLVNRIAGTRALCAALTRVQEKAESLGFGLLLWDGYRPQRAVNCFLRWAQQPEDGRTKARHYPNINRAEMFEKGYVAAKSGHSRGSTVDLTLYHLDTGELAPMGGDHDVMDPLSHHGAPGLTATEAGNRRRLRSLMEECGFRPYACEWWHYTLENEPYPDTYFDFPVA</sequence>
<evidence type="ECO:0000256" key="4">
    <source>
        <dbReference type="ARBA" id="ARBA00022801"/>
    </source>
</evidence>
<dbReference type="GO" id="GO:0008270">
    <property type="term" value="F:zinc ion binding"/>
    <property type="evidence" value="ECO:0007669"/>
    <property type="project" value="UniProtKB-UniRule"/>
</dbReference>
<evidence type="ECO:0000313" key="11">
    <source>
        <dbReference type="EMBL" id="RKN39293.1"/>
    </source>
</evidence>
<feature type="binding site" evidence="9">
    <location>
        <position position="116"/>
    </location>
    <ligand>
        <name>Zn(2+)</name>
        <dbReference type="ChEBI" id="CHEBI:29105"/>
        <note>catalytic</note>
    </ligand>
</feature>
<comment type="caution">
    <text evidence="11">The sequence shown here is derived from an EMBL/GenBank/DDBJ whole genome shotgun (WGS) entry which is preliminary data.</text>
</comment>
<dbReference type="EMBL" id="RBAL01000014">
    <property type="protein sequence ID" value="RKN39293.1"/>
    <property type="molecule type" value="Genomic_DNA"/>
</dbReference>
<dbReference type="NCBIfam" id="NF033115">
    <property type="entry name" value="dipept_VanX"/>
    <property type="match status" value="1"/>
</dbReference>
<keyword evidence="3 9" id="KW-0479">Metal-binding</keyword>
<keyword evidence="7 9" id="KW-0482">Metalloprotease</keyword>
<dbReference type="Pfam" id="PF01427">
    <property type="entry name" value="Peptidase_M15"/>
    <property type="match status" value="1"/>
</dbReference>
<feature type="binding site" evidence="9">
    <location>
        <position position="123"/>
    </location>
    <ligand>
        <name>Zn(2+)</name>
        <dbReference type="ChEBI" id="CHEBI:29105"/>
        <note>catalytic</note>
    </ligand>
</feature>
<dbReference type="EC" id="3.4.13.22" evidence="9 10"/>
<feature type="binding site" evidence="9">
    <location>
        <position position="184"/>
    </location>
    <ligand>
        <name>Zn(2+)</name>
        <dbReference type="ChEBI" id="CHEBI:29105"/>
        <note>catalytic</note>
    </ligand>
</feature>
<dbReference type="RefSeq" id="WP_120682537.1">
    <property type="nucleotide sequence ID" value="NZ_RBAL01000014.1"/>
</dbReference>
<evidence type="ECO:0000256" key="7">
    <source>
        <dbReference type="ARBA" id="ARBA00023049"/>
    </source>
</evidence>
<evidence type="ECO:0000256" key="8">
    <source>
        <dbReference type="ARBA" id="ARBA00023316"/>
    </source>
</evidence>
<evidence type="ECO:0000256" key="2">
    <source>
        <dbReference type="ARBA" id="ARBA00022670"/>
    </source>
</evidence>
<reference evidence="11 12" key="1">
    <citation type="journal article" date="2014" name="Int. J. Syst. Evol. Microbiol.">
        <title>Streptomyces hoynatensis sp. nov., isolated from deep marine sediment.</title>
        <authorList>
            <person name="Veyisoglu A."/>
            <person name="Sahin N."/>
        </authorList>
    </citation>
    <scope>NUCLEOTIDE SEQUENCE [LARGE SCALE GENOMIC DNA]</scope>
    <source>
        <strain evidence="11 12">KCTC 29097</strain>
    </source>
</reference>
<dbReference type="PANTHER" id="PTHR43126">
    <property type="entry name" value="D-ALANYL-D-ALANINE DIPEPTIDASE"/>
    <property type="match status" value="1"/>
</dbReference>
<dbReference type="OrthoDB" id="9801430at2"/>
<dbReference type="Proteomes" id="UP000272474">
    <property type="component" value="Unassembled WGS sequence"/>
</dbReference>
<comment type="similarity">
    <text evidence="9 10">Belongs to the peptidase M15D family.</text>
</comment>
<dbReference type="InterPro" id="IPR058213">
    <property type="entry name" value="VanX_actinomycetes/firmicutes"/>
</dbReference>
<keyword evidence="5 9" id="KW-0862">Zinc</keyword>
<feature type="active site" description="Proton donor/acceptor" evidence="9">
    <location>
        <position position="181"/>
    </location>
</feature>
<evidence type="ECO:0000256" key="9">
    <source>
        <dbReference type="HAMAP-Rule" id="MF_01924"/>
    </source>
</evidence>